<comment type="caution">
    <text evidence="2">The sequence shown here is derived from an EMBL/GenBank/DDBJ whole genome shotgun (WGS) entry which is preliminary data.</text>
</comment>
<gene>
    <name evidence="2" type="ORF">HMPREF0373_03284</name>
</gene>
<dbReference type="InterPro" id="IPR042215">
    <property type="entry name" value="CarD-like_C"/>
</dbReference>
<dbReference type="AlphaFoldDB" id="U2PB56"/>
<dbReference type="Pfam" id="PF02559">
    <property type="entry name" value="CarD_TRCF_RID"/>
    <property type="match status" value="1"/>
</dbReference>
<proteinExistence type="predicted"/>
<dbReference type="PATRIC" id="fig|1256908.3.peg.3007"/>
<evidence type="ECO:0000313" key="2">
    <source>
        <dbReference type="EMBL" id="ERK41361.1"/>
    </source>
</evidence>
<accession>U2PB56</accession>
<dbReference type="HOGENOM" id="CLU_048259_2_0_9"/>
<sequence length="176" mass="20240">MKQKKGALCMFEKGEYVVYGSKGVCRIQEISHVDIPGVDQKRLYYIMHPVQNSGQTLYLPTDSTKAVIRRVMTKEEANRLIHDIPSIEKLEVPNEKQREASYKQALQGCSGRDWISILKTLNQRKEERLAAGKKITALDERYLRVTEQELYGELSVVLGIEKENMHDYIQEQIAAL</sequence>
<dbReference type="SUPFAM" id="SSF141259">
    <property type="entry name" value="CarD-like"/>
    <property type="match status" value="1"/>
</dbReference>
<dbReference type="SMART" id="SM01058">
    <property type="entry name" value="CarD_TRCF"/>
    <property type="match status" value="1"/>
</dbReference>
<dbReference type="EMBL" id="AWVJ01000196">
    <property type="protein sequence ID" value="ERK41361.1"/>
    <property type="molecule type" value="Genomic_DNA"/>
</dbReference>
<keyword evidence="3" id="KW-1185">Reference proteome</keyword>
<evidence type="ECO:0000259" key="1">
    <source>
        <dbReference type="SMART" id="SM01058"/>
    </source>
</evidence>
<dbReference type="Proteomes" id="UP000016608">
    <property type="component" value="Unassembled WGS sequence"/>
</dbReference>
<reference evidence="2 3" key="1">
    <citation type="submission" date="2013-06" db="EMBL/GenBank/DDBJ databases">
        <authorList>
            <person name="Weinstock G."/>
            <person name="Sodergren E."/>
            <person name="Lobos E.A."/>
            <person name="Fulton L."/>
            <person name="Fulton R."/>
            <person name="Courtney L."/>
            <person name="Fronick C."/>
            <person name="O'Laughlin M."/>
            <person name="Godfrey J."/>
            <person name="Wilson R.M."/>
            <person name="Miner T."/>
            <person name="Farmer C."/>
            <person name="Delehaunty K."/>
            <person name="Cordes M."/>
            <person name="Minx P."/>
            <person name="Tomlinson C."/>
            <person name="Chen J."/>
            <person name="Wollam A."/>
            <person name="Pepin K.H."/>
            <person name="Bhonagiri V."/>
            <person name="Zhang X."/>
            <person name="Warren W."/>
            <person name="Mitreva M."/>
            <person name="Mardis E.R."/>
            <person name="Wilson R.K."/>
        </authorList>
    </citation>
    <scope>NUCLEOTIDE SEQUENCE [LARGE SCALE GENOMIC DNA]</scope>
    <source>
        <strain evidence="2 3">ATCC 29099</strain>
    </source>
</reference>
<dbReference type="InterPro" id="IPR003711">
    <property type="entry name" value="CarD-like/TRCF_RID"/>
</dbReference>
<organism evidence="2 3">
    <name type="scientific">Eubacterium ramulus ATCC 29099</name>
    <dbReference type="NCBI Taxonomy" id="1256908"/>
    <lineage>
        <taxon>Bacteria</taxon>
        <taxon>Bacillati</taxon>
        <taxon>Bacillota</taxon>
        <taxon>Clostridia</taxon>
        <taxon>Eubacteriales</taxon>
        <taxon>Eubacteriaceae</taxon>
        <taxon>Eubacterium</taxon>
    </lineage>
</organism>
<name>U2PB56_EUBRA</name>
<dbReference type="eggNOG" id="COG1329">
    <property type="taxonomic scope" value="Bacteria"/>
</dbReference>
<feature type="domain" description="CarD-like/TRCF RNAP-interacting" evidence="1">
    <location>
        <begin position="10"/>
        <end position="122"/>
    </location>
</feature>
<dbReference type="InterPro" id="IPR036101">
    <property type="entry name" value="CarD-like/TRCF_RID_sf"/>
</dbReference>
<dbReference type="Gene3D" id="1.20.58.1290">
    <property type="entry name" value="CarD-like, C-terminal domain"/>
    <property type="match status" value="1"/>
</dbReference>
<protein>
    <submittedName>
        <fullName evidence="2">CarD-like protein</fullName>
    </submittedName>
</protein>
<evidence type="ECO:0000313" key="3">
    <source>
        <dbReference type="Proteomes" id="UP000016608"/>
    </source>
</evidence>
<dbReference type="Gene3D" id="2.40.10.170">
    <property type="match status" value="1"/>
</dbReference>